<proteinExistence type="predicted"/>
<keyword evidence="2" id="KW-0732">Signal</keyword>
<accession>A0ABR1FTL9</accession>
<dbReference type="EMBL" id="JBBJCI010000230">
    <property type="protein sequence ID" value="KAK7238423.1"/>
    <property type="molecule type" value="Genomic_DNA"/>
</dbReference>
<feature type="compositionally biased region" description="Acidic residues" evidence="1">
    <location>
        <begin position="366"/>
        <end position="383"/>
    </location>
</feature>
<dbReference type="Pfam" id="PF09362">
    <property type="entry name" value="DUF1996"/>
    <property type="match status" value="1"/>
</dbReference>
<evidence type="ECO:0000256" key="1">
    <source>
        <dbReference type="SAM" id="MobiDB-lite"/>
    </source>
</evidence>
<comment type="caution">
    <text evidence="4">The sequence shown here is derived from an EMBL/GenBank/DDBJ whole genome shotgun (WGS) entry which is preliminary data.</text>
</comment>
<dbReference type="PANTHER" id="PTHR43662">
    <property type="match status" value="1"/>
</dbReference>
<evidence type="ECO:0000256" key="2">
    <source>
        <dbReference type="SAM" id="SignalP"/>
    </source>
</evidence>
<dbReference type="InterPro" id="IPR018535">
    <property type="entry name" value="DUF1996"/>
</dbReference>
<name>A0ABR1FTL9_AURAN</name>
<feature type="domain" description="DUF1996" evidence="3">
    <location>
        <begin position="33"/>
        <end position="244"/>
    </location>
</feature>
<gene>
    <name evidence="4" type="ORF">SO694_00023429</name>
</gene>
<protein>
    <recommendedName>
        <fullName evidence="3">DUF1996 domain-containing protein</fullName>
    </recommendedName>
</protein>
<keyword evidence="5" id="KW-1185">Reference proteome</keyword>
<sequence length="433" mass="48234">MFLHVALALASLRQAGATSMKMDYLRLTNVRTDPITHPGGLSTHVHSFYGSSEAAPSTTYKKLRKAAGNTANVEENKSLYWHPTIYRYDKRRGRFTVQNTSYFSTYYIWPTGETTAFPDGFKMIGGGAGTLADSRPEADCSNPGPCPDGDCERWNDFFPATTCGELEMSMLMPSCWDGANLDSADHRSHVAYPKRGEADGKCPKTHPVRLPQIAVFTRIAPYLGGVHLFSDGTGYFHADYFSGWKAKKLQKVLDRCENDFMFSASNGWCEDHVTFRDAPKDEEIEDDELREKLVPLQPPAFEATAISDEAVDDVPSLPGENEPLVNPTPRCAEQGSKKACKALRYSDTEFPLGGKFGERRACEWTADYEDDEDGDEDEEDEDEDRRLEDEKEKRCIAKDACGELKSKKKCKKHGAASRCARAAVASRASARKH</sequence>
<evidence type="ECO:0000313" key="5">
    <source>
        <dbReference type="Proteomes" id="UP001363151"/>
    </source>
</evidence>
<feature type="chain" id="PRO_5045398077" description="DUF1996 domain-containing protein" evidence="2">
    <location>
        <begin position="18"/>
        <end position="433"/>
    </location>
</feature>
<reference evidence="4 5" key="1">
    <citation type="submission" date="2024-03" db="EMBL/GenBank/DDBJ databases">
        <title>Aureococcus anophagefferens CCMP1851 and Kratosvirus quantuckense: Draft genome of a second virus-susceptible host strain in the model system.</title>
        <authorList>
            <person name="Chase E."/>
            <person name="Truchon A.R."/>
            <person name="Schepens W."/>
            <person name="Wilhelm S.W."/>
        </authorList>
    </citation>
    <scope>NUCLEOTIDE SEQUENCE [LARGE SCALE GENOMIC DNA]</scope>
    <source>
        <strain evidence="4 5">CCMP1851</strain>
    </source>
</reference>
<dbReference type="Proteomes" id="UP001363151">
    <property type="component" value="Unassembled WGS sequence"/>
</dbReference>
<evidence type="ECO:0000259" key="3">
    <source>
        <dbReference type="Pfam" id="PF09362"/>
    </source>
</evidence>
<evidence type="ECO:0000313" key="4">
    <source>
        <dbReference type="EMBL" id="KAK7238423.1"/>
    </source>
</evidence>
<feature type="region of interest" description="Disordered" evidence="1">
    <location>
        <begin position="365"/>
        <end position="391"/>
    </location>
</feature>
<organism evidence="4 5">
    <name type="scientific">Aureococcus anophagefferens</name>
    <name type="common">Harmful bloom alga</name>
    <dbReference type="NCBI Taxonomy" id="44056"/>
    <lineage>
        <taxon>Eukaryota</taxon>
        <taxon>Sar</taxon>
        <taxon>Stramenopiles</taxon>
        <taxon>Ochrophyta</taxon>
        <taxon>Pelagophyceae</taxon>
        <taxon>Pelagomonadales</taxon>
        <taxon>Pelagomonadaceae</taxon>
        <taxon>Aureococcus</taxon>
    </lineage>
</organism>
<feature type="signal peptide" evidence="2">
    <location>
        <begin position="1"/>
        <end position="17"/>
    </location>
</feature>
<dbReference type="PANTHER" id="PTHR43662:SF3">
    <property type="entry name" value="DOMAIN PROTEIN, PUTATIVE (AFU_ORTHOLOGUE AFUA_6G11970)-RELATED"/>
    <property type="match status" value="1"/>
</dbReference>